<reference evidence="7" key="1">
    <citation type="journal article" date="2019" name="Int. J. Syst. Evol. Microbiol.">
        <title>The Global Catalogue of Microorganisms (GCM) 10K type strain sequencing project: providing services to taxonomists for standard genome sequencing and annotation.</title>
        <authorList>
            <consortium name="The Broad Institute Genomics Platform"/>
            <consortium name="The Broad Institute Genome Sequencing Center for Infectious Disease"/>
            <person name="Wu L."/>
            <person name="Ma J."/>
        </authorList>
    </citation>
    <scope>NUCLEOTIDE SEQUENCE [LARGE SCALE GENOMIC DNA]</scope>
    <source>
        <strain evidence="7">CCM 7043</strain>
    </source>
</reference>
<dbReference type="PANTHER" id="PTHR35529">
    <property type="entry name" value="MANGANESE EFFLUX PUMP MNTP-RELATED"/>
    <property type="match status" value="1"/>
</dbReference>
<keyword evidence="1" id="KW-1003">Cell membrane</keyword>
<organism evidence="6 7">
    <name type="scientific">Pseudonocardia yunnanensis</name>
    <dbReference type="NCBI Taxonomy" id="58107"/>
    <lineage>
        <taxon>Bacteria</taxon>
        <taxon>Bacillati</taxon>
        <taxon>Actinomycetota</taxon>
        <taxon>Actinomycetes</taxon>
        <taxon>Pseudonocardiales</taxon>
        <taxon>Pseudonocardiaceae</taxon>
        <taxon>Pseudonocardia</taxon>
    </lineage>
</organism>
<evidence type="ECO:0000313" key="6">
    <source>
        <dbReference type="EMBL" id="MFD1524146.1"/>
    </source>
</evidence>
<evidence type="ECO:0000256" key="2">
    <source>
        <dbReference type="ARBA" id="ARBA00022692"/>
    </source>
</evidence>
<evidence type="ECO:0000256" key="1">
    <source>
        <dbReference type="ARBA" id="ARBA00022475"/>
    </source>
</evidence>
<dbReference type="Pfam" id="PF02659">
    <property type="entry name" value="Mntp"/>
    <property type="match status" value="1"/>
</dbReference>
<gene>
    <name evidence="6" type="ORF">ACFSJD_42130</name>
</gene>
<evidence type="ECO:0000313" key="7">
    <source>
        <dbReference type="Proteomes" id="UP001597114"/>
    </source>
</evidence>
<dbReference type="EMBL" id="JBHUCO010000077">
    <property type="protein sequence ID" value="MFD1524146.1"/>
    <property type="molecule type" value="Genomic_DNA"/>
</dbReference>
<sequence>MIVELLVLGFFLSLDNFRVAIALGTVPFSVRRSLQVALVFGLWDGVMPLAGLMLGNYVSETTGTVAEYVGSVALGAYGLYLLIGALRNPEPEEIDHPWALFGIPLSLSLDNLLAGAGLGLLGFAPWISATVFGLTTAVMSLVGLHVGRAAARLIRIRSDLLSGVALIVAAVVLPIAFGN</sequence>
<feature type="transmembrane region" description="Helical" evidence="5">
    <location>
        <begin position="159"/>
        <end position="177"/>
    </location>
</feature>
<proteinExistence type="predicted"/>
<name>A0ABW4F962_9PSEU</name>
<dbReference type="InterPro" id="IPR003810">
    <property type="entry name" value="Mntp/YtaF"/>
</dbReference>
<evidence type="ECO:0000256" key="4">
    <source>
        <dbReference type="ARBA" id="ARBA00023136"/>
    </source>
</evidence>
<feature type="transmembrane region" description="Helical" evidence="5">
    <location>
        <begin position="6"/>
        <end position="26"/>
    </location>
</feature>
<comment type="caution">
    <text evidence="6">The sequence shown here is derived from an EMBL/GenBank/DDBJ whole genome shotgun (WGS) entry which is preliminary data.</text>
</comment>
<dbReference type="RefSeq" id="WP_344728306.1">
    <property type="nucleotide sequence ID" value="NZ_BAAAUS010000051.1"/>
</dbReference>
<keyword evidence="4 5" id="KW-0472">Membrane</keyword>
<evidence type="ECO:0000256" key="5">
    <source>
        <dbReference type="SAM" id="Phobius"/>
    </source>
</evidence>
<feature type="transmembrane region" description="Helical" evidence="5">
    <location>
        <begin position="38"/>
        <end position="59"/>
    </location>
</feature>
<evidence type="ECO:0000256" key="3">
    <source>
        <dbReference type="ARBA" id="ARBA00022989"/>
    </source>
</evidence>
<keyword evidence="2 5" id="KW-0812">Transmembrane</keyword>
<keyword evidence="7" id="KW-1185">Reference proteome</keyword>
<keyword evidence="3 5" id="KW-1133">Transmembrane helix</keyword>
<feature type="transmembrane region" description="Helical" evidence="5">
    <location>
        <begin position="126"/>
        <end position="147"/>
    </location>
</feature>
<protein>
    <submittedName>
        <fullName evidence="6">Manganese efflux pump MntP family protein</fullName>
    </submittedName>
</protein>
<dbReference type="PANTHER" id="PTHR35529:SF1">
    <property type="entry name" value="MANGANESE EFFLUX PUMP MNTP-RELATED"/>
    <property type="match status" value="1"/>
</dbReference>
<feature type="transmembrane region" description="Helical" evidence="5">
    <location>
        <begin position="65"/>
        <end position="86"/>
    </location>
</feature>
<dbReference type="Proteomes" id="UP001597114">
    <property type="component" value="Unassembled WGS sequence"/>
</dbReference>
<accession>A0ABW4F962</accession>